<dbReference type="OrthoDB" id="237405at2"/>
<gene>
    <name evidence="1" type="ORF">PEV8663_04145</name>
</gene>
<organism evidence="1 2">
    <name type="scientific">Pelagimonas varians</name>
    <dbReference type="NCBI Taxonomy" id="696760"/>
    <lineage>
        <taxon>Bacteria</taxon>
        <taxon>Pseudomonadati</taxon>
        <taxon>Pseudomonadota</taxon>
        <taxon>Alphaproteobacteria</taxon>
        <taxon>Rhodobacterales</taxon>
        <taxon>Roseobacteraceae</taxon>
        <taxon>Pelagimonas</taxon>
    </lineage>
</organism>
<sequence length="74" mass="7732">MQGIEPEQIVINGMVAHKPSKQIFPSVHRGHGPDAEAVIVSINNGALELVDLASDDHSSMSVGPVPTSATLEFG</sequence>
<name>A0A238L4C1_9RHOB</name>
<dbReference type="RefSeq" id="WP_097806569.1">
    <property type="nucleotide sequence ID" value="NZ_FXYH01000020.1"/>
</dbReference>
<evidence type="ECO:0000313" key="1">
    <source>
        <dbReference type="EMBL" id="SMX49252.1"/>
    </source>
</evidence>
<evidence type="ECO:0000313" key="2">
    <source>
        <dbReference type="Proteomes" id="UP000220836"/>
    </source>
</evidence>
<reference evidence="1 2" key="1">
    <citation type="submission" date="2017-05" db="EMBL/GenBank/DDBJ databases">
        <authorList>
            <person name="Song R."/>
            <person name="Chenine A.L."/>
            <person name="Ruprecht R.M."/>
        </authorList>
    </citation>
    <scope>NUCLEOTIDE SEQUENCE [LARGE SCALE GENOMIC DNA]</scope>
    <source>
        <strain evidence="1 2">CECT 8663</strain>
    </source>
</reference>
<dbReference type="Proteomes" id="UP000220836">
    <property type="component" value="Unassembled WGS sequence"/>
</dbReference>
<accession>A0A238L4C1</accession>
<dbReference type="AlphaFoldDB" id="A0A238L4C1"/>
<protein>
    <submittedName>
        <fullName evidence="1">Uncharacterized protein</fullName>
    </submittedName>
</protein>
<dbReference type="EMBL" id="FXYH01000020">
    <property type="protein sequence ID" value="SMX49252.1"/>
    <property type="molecule type" value="Genomic_DNA"/>
</dbReference>
<proteinExistence type="predicted"/>
<keyword evidence="2" id="KW-1185">Reference proteome</keyword>